<dbReference type="Proteomes" id="UP000003835">
    <property type="component" value="Unassembled WGS sequence"/>
</dbReference>
<protein>
    <submittedName>
        <fullName evidence="1">Uncharacterized protein</fullName>
    </submittedName>
</protein>
<evidence type="ECO:0000313" key="1">
    <source>
        <dbReference type="EMBL" id="EDX78615.1"/>
    </source>
</evidence>
<name>B4VI02_9CYAN</name>
<organism evidence="1 2">
    <name type="scientific">Coleofasciculus chthonoplastes PCC 7420</name>
    <dbReference type="NCBI Taxonomy" id="118168"/>
    <lineage>
        <taxon>Bacteria</taxon>
        <taxon>Bacillati</taxon>
        <taxon>Cyanobacteriota</taxon>
        <taxon>Cyanophyceae</taxon>
        <taxon>Coleofasciculales</taxon>
        <taxon>Coleofasciculaceae</taxon>
        <taxon>Coleofasciculus</taxon>
    </lineage>
</organism>
<gene>
    <name evidence="1" type="ORF">MC7420_7268</name>
</gene>
<sequence length="41" mass="4775">MTLWFKCRTAYRSLGLKYQHTAAVRVALNQRYSPATAQKML</sequence>
<dbReference type="AlphaFoldDB" id="B4VI02"/>
<proteinExistence type="predicted"/>
<keyword evidence="2" id="KW-1185">Reference proteome</keyword>
<reference evidence="1 2" key="1">
    <citation type="submission" date="2008-07" db="EMBL/GenBank/DDBJ databases">
        <authorList>
            <person name="Tandeau de Marsac N."/>
            <person name="Ferriera S."/>
            <person name="Johnson J."/>
            <person name="Kravitz S."/>
            <person name="Beeson K."/>
            <person name="Sutton G."/>
            <person name="Rogers Y.-H."/>
            <person name="Friedman R."/>
            <person name="Frazier M."/>
            <person name="Venter J.C."/>
        </authorList>
    </citation>
    <scope>NUCLEOTIDE SEQUENCE [LARGE SCALE GENOMIC DNA]</scope>
    <source>
        <strain evidence="1 2">PCC 7420</strain>
    </source>
</reference>
<dbReference type="HOGENOM" id="CLU_3268453_0_0_3"/>
<evidence type="ECO:0000313" key="2">
    <source>
        <dbReference type="Proteomes" id="UP000003835"/>
    </source>
</evidence>
<accession>B4VI02</accession>
<dbReference type="EMBL" id="DS989841">
    <property type="protein sequence ID" value="EDX78615.1"/>
    <property type="molecule type" value="Genomic_DNA"/>
</dbReference>
<dbReference type="STRING" id="118168.MC7420_7268"/>